<dbReference type="Proteomes" id="UP001163687">
    <property type="component" value="Chromosome"/>
</dbReference>
<feature type="region of interest" description="Disordered" evidence="2">
    <location>
        <begin position="1"/>
        <end position="20"/>
    </location>
</feature>
<dbReference type="SMART" id="SM00257">
    <property type="entry name" value="LysM"/>
    <property type="match status" value="1"/>
</dbReference>
<dbReference type="SUPFAM" id="SSF69318">
    <property type="entry name" value="Integrin alpha N-terminal domain"/>
    <property type="match status" value="1"/>
</dbReference>
<dbReference type="SUPFAM" id="SSF54106">
    <property type="entry name" value="LysM domain"/>
    <property type="match status" value="1"/>
</dbReference>
<organism evidence="4 5">
    <name type="scientific">Caldinitratiruptor microaerophilus</name>
    <dbReference type="NCBI Taxonomy" id="671077"/>
    <lineage>
        <taxon>Bacteria</taxon>
        <taxon>Bacillati</taxon>
        <taxon>Bacillota</taxon>
        <taxon>Clostridia</taxon>
        <taxon>Eubacteriales</taxon>
        <taxon>Symbiobacteriaceae</taxon>
        <taxon>Caldinitratiruptor</taxon>
    </lineage>
</organism>
<evidence type="ECO:0000259" key="3">
    <source>
        <dbReference type="PROSITE" id="PS51782"/>
    </source>
</evidence>
<dbReference type="Pfam" id="PF01476">
    <property type="entry name" value="LysM"/>
    <property type="match status" value="1"/>
</dbReference>
<evidence type="ECO:0000313" key="5">
    <source>
        <dbReference type="Proteomes" id="UP001163687"/>
    </source>
</evidence>
<name>A0AA35CJ75_9FIRM</name>
<evidence type="ECO:0000313" key="4">
    <source>
        <dbReference type="EMBL" id="BDG60082.1"/>
    </source>
</evidence>
<dbReference type="InterPro" id="IPR028994">
    <property type="entry name" value="Integrin_alpha_N"/>
</dbReference>
<dbReference type="PANTHER" id="PTHR33734">
    <property type="entry name" value="LYSM DOMAIN-CONTAINING GPI-ANCHORED PROTEIN 2"/>
    <property type="match status" value="1"/>
</dbReference>
<keyword evidence="5" id="KW-1185">Reference proteome</keyword>
<dbReference type="KEGG" id="cmic:caldi_11720"/>
<dbReference type="CDD" id="cd00118">
    <property type="entry name" value="LysM"/>
    <property type="match status" value="1"/>
</dbReference>
<keyword evidence="1" id="KW-0732">Signal</keyword>
<reference evidence="4" key="1">
    <citation type="submission" date="2022-03" db="EMBL/GenBank/DDBJ databases">
        <title>Complete genome sequence of Caldinitratiruptor microaerophilus.</title>
        <authorList>
            <person name="Mukaiyama R."/>
            <person name="Nishiyama T."/>
            <person name="Ueda K."/>
        </authorList>
    </citation>
    <scope>NUCLEOTIDE SEQUENCE</scope>
    <source>
        <strain evidence="4">JCM 16183</strain>
    </source>
</reference>
<dbReference type="EMBL" id="AP025628">
    <property type="protein sequence ID" value="BDG60082.1"/>
    <property type="molecule type" value="Genomic_DNA"/>
</dbReference>
<dbReference type="InterPro" id="IPR018392">
    <property type="entry name" value="LysM"/>
</dbReference>
<dbReference type="AlphaFoldDB" id="A0AA35CJ75"/>
<dbReference type="PROSITE" id="PS51782">
    <property type="entry name" value="LYSM"/>
    <property type="match status" value="1"/>
</dbReference>
<dbReference type="PANTHER" id="PTHR33734:SF22">
    <property type="entry name" value="MEMBRANE-BOUND LYTIC MUREIN TRANSGLYCOSYLASE D"/>
    <property type="match status" value="1"/>
</dbReference>
<protein>
    <recommendedName>
        <fullName evidence="3">LysM domain-containing protein</fullName>
    </recommendedName>
</protein>
<dbReference type="GO" id="GO:0008932">
    <property type="term" value="F:lytic endotransglycosylase activity"/>
    <property type="evidence" value="ECO:0007669"/>
    <property type="project" value="TreeGrafter"/>
</dbReference>
<dbReference type="InterPro" id="IPR036779">
    <property type="entry name" value="LysM_dom_sf"/>
</dbReference>
<proteinExistence type="predicted"/>
<evidence type="ECO:0000256" key="1">
    <source>
        <dbReference type="ARBA" id="ARBA00022729"/>
    </source>
</evidence>
<accession>A0AA35CJ75</accession>
<feature type="domain" description="LysM" evidence="3">
    <location>
        <begin position="216"/>
        <end position="260"/>
    </location>
</feature>
<dbReference type="Pfam" id="PF01839">
    <property type="entry name" value="FG-GAP"/>
    <property type="match status" value="1"/>
</dbReference>
<dbReference type="InterPro" id="IPR013517">
    <property type="entry name" value="FG-GAP"/>
</dbReference>
<dbReference type="RefSeq" id="WP_264844149.1">
    <property type="nucleotide sequence ID" value="NZ_AP025628.1"/>
</dbReference>
<evidence type="ECO:0000256" key="2">
    <source>
        <dbReference type="SAM" id="MobiDB-lite"/>
    </source>
</evidence>
<dbReference type="Gene3D" id="3.10.350.10">
    <property type="entry name" value="LysM domain"/>
    <property type="match status" value="1"/>
</dbReference>
<gene>
    <name evidence="4" type="ORF">caldi_11720</name>
</gene>
<dbReference type="Gene3D" id="2.130.10.130">
    <property type="entry name" value="Integrin alpha, N-terminal"/>
    <property type="match status" value="1"/>
</dbReference>
<sequence>MSDRPHSPTPAGSSGDRREGAGEFVRRWRGGNLGRLVLVETADLDGDGRPEIVALAGRDLKVFDWSGGTYLLRSEALLPRDGLSLAAGELGPGGPAAVAVGTRDAVLLYTLTDLGLRPLCETLLYPGAYFRSIDLADVNGDGRPEVVAAASGAQTMYIFQVAATSSEGRLEELGRVYIGGLITGQGGHGGELAAGTRDGYVDVFVPCSLLPEPTQGLYTVRRGDSLWRIARRFGISPGALARANRLQEPYLLEPGQILIIPAPARHDGQGG</sequence>